<proteinExistence type="predicted"/>
<dbReference type="AlphaFoldDB" id="A0A1M7JNZ5"/>
<dbReference type="Proteomes" id="UP000183974">
    <property type="component" value="Unassembled WGS sequence"/>
</dbReference>
<dbReference type="EMBL" id="FRBR01000021">
    <property type="protein sequence ID" value="SHM54728.1"/>
    <property type="molecule type" value="Genomic_DNA"/>
</dbReference>
<evidence type="ECO:0000313" key="2">
    <source>
        <dbReference type="EMBL" id="SHM54728.1"/>
    </source>
</evidence>
<dbReference type="STRING" id="337701.SAMN05444398_12138"/>
<evidence type="ECO:0008006" key="4">
    <source>
        <dbReference type="Google" id="ProtNLM"/>
    </source>
</evidence>
<keyword evidence="1" id="KW-0732">Signal</keyword>
<name>A0A1M7JNZ5_9RHOB</name>
<feature type="chain" id="PRO_5012229706" description="SH3 domain-containing protein" evidence="1">
    <location>
        <begin position="24"/>
        <end position="251"/>
    </location>
</feature>
<feature type="signal peptide" evidence="1">
    <location>
        <begin position="1"/>
        <end position="23"/>
    </location>
</feature>
<dbReference type="Gene3D" id="2.30.30.40">
    <property type="entry name" value="SH3 Domains"/>
    <property type="match status" value="1"/>
</dbReference>
<organism evidence="2 3">
    <name type="scientific">Roseovarius pacificus</name>
    <dbReference type="NCBI Taxonomy" id="337701"/>
    <lineage>
        <taxon>Bacteria</taxon>
        <taxon>Pseudomonadati</taxon>
        <taxon>Pseudomonadota</taxon>
        <taxon>Alphaproteobacteria</taxon>
        <taxon>Rhodobacterales</taxon>
        <taxon>Roseobacteraceae</taxon>
        <taxon>Roseovarius</taxon>
    </lineage>
</organism>
<reference evidence="2 3" key="1">
    <citation type="submission" date="2016-11" db="EMBL/GenBank/DDBJ databases">
        <authorList>
            <person name="Jaros S."/>
            <person name="Januszkiewicz K."/>
            <person name="Wedrychowicz H."/>
        </authorList>
    </citation>
    <scope>NUCLEOTIDE SEQUENCE [LARGE SCALE GENOMIC DNA]</scope>
    <source>
        <strain evidence="2 3">DSM 29589</strain>
    </source>
</reference>
<accession>A0A1M7JNZ5</accession>
<evidence type="ECO:0000313" key="3">
    <source>
        <dbReference type="Proteomes" id="UP000183974"/>
    </source>
</evidence>
<sequence length="251" mass="26936">MVATVKTCVMVMALALVPQVAGSEIDGYGPDAWRVSGVTPGDTLNARMGPGTEYRIVGTLAHDERGLIEVTCVPLLTMDIAAGLTDAEVAALPSRWCLMRAADLSRAGWVAARYLIPDNATPVQDADPVTEARNLIRALYAAADQAGRDGSHPLDPDQAAKYFFAEIAVTLKTAPPGADPLTGAQDFDGRIADPVPAPEQPMFRGMITIHVDITNFGQSHTAIFRLRPDPSQPGSPIRIFRIEHDGWHFPT</sequence>
<evidence type="ECO:0000256" key="1">
    <source>
        <dbReference type="SAM" id="SignalP"/>
    </source>
</evidence>
<gene>
    <name evidence="2" type="ORF">SAMN05444398_12138</name>
</gene>
<dbReference type="RefSeq" id="WP_073037612.1">
    <property type="nucleotide sequence ID" value="NZ_BMLR01000008.1"/>
</dbReference>
<keyword evidence="3" id="KW-1185">Reference proteome</keyword>
<protein>
    <recommendedName>
        <fullName evidence="4">SH3 domain-containing protein</fullName>
    </recommendedName>
</protein>